<dbReference type="CDD" id="cd05233">
    <property type="entry name" value="SDR_c"/>
    <property type="match status" value="1"/>
</dbReference>
<protein>
    <submittedName>
        <fullName evidence="3">NAD(P)-dependent dehydrogenase, short-chain alcohol dehydrogenase family</fullName>
    </submittedName>
</protein>
<name>A0A1I6KFM9_9SPHN</name>
<evidence type="ECO:0000313" key="4">
    <source>
        <dbReference type="Proteomes" id="UP000198824"/>
    </source>
</evidence>
<dbReference type="Gene3D" id="3.40.50.720">
    <property type="entry name" value="NAD(P)-binding Rossmann-like Domain"/>
    <property type="match status" value="1"/>
</dbReference>
<comment type="similarity">
    <text evidence="1">Belongs to the short-chain dehydrogenases/reductases (SDR) family.</text>
</comment>
<dbReference type="EMBL" id="FOZG01000001">
    <property type="protein sequence ID" value="SFR90055.1"/>
    <property type="molecule type" value="Genomic_DNA"/>
</dbReference>
<dbReference type="PANTHER" id="PTHR24321:SF8">
    <property type="entry name" value="ESTRADIOL 17-BETA-DEHYDROGENASE 8-RELATED"/>
    <property type="match status" value="1"/>
</dbReference>
<keyword evidence="2" id="KW-0560">Oxidoreductase</keyword>
<evidence type="ECO:0000256" key="2">
    <source>
        <dbReference type="ARBA" id="ARBA00023002"/>
    </source>
</evidence>
<dbReference type="SUPFAM" id="SSF51735">
    <property type="entry name" value="NAD(P)-binding Rossmann-fold domains"/>
    <property type="match status" value="1"/>
</dbReference>
<dbReference type="RefSeq" id="WP_207544546.1">
    <property type="nucleotide sequence ID" value="NZ_FOZG01000001.1"/>
</dbReference>
<keyword evidence="4" id="KW-1185">Reference proteome</keyword>
<accession>A0A1I6KFM9</accession>
<reference evidence="3 4" key="1">
    <citation type="submission" date="2016-10" db="EMBL/GenBank/DDBJ databases">
        <authorList>
            <person name="de Groot N.N."/>
        </authorList>
    </citation>
    <scope>NUCLEOTIDE SEQUENCE [LARGE SCALE GENOMIC DNA]</scope>
    <source>
        <strain evidence="3 4">S5-249</strain>
    </source>
</reference>
<dbReference type="AlphaFoldDB" id="A0A1I6KFM9"/>
<gene>
    <name evidence="3" type="ORF">SAMN05192580_1689</name>
</gene>
<dbReference type="InterPro" id="IPR036291">
    <property type="entry name" value="NAD(P)-bd_dom_sf"/>
</dbReference>
<dbReference type="InterPro" id="IPR002347">
    <property type="entry name" value="SDR_fam"/>
</dbReference>
<organism evidence="3 4">
    <name type="scientific">Sphingomonas jatrophae</name>
    <dbReference type="NCBI Taxonomy" id="1166337"/>
    <lineage>
        <taxon>Bacteria</taxon>
        <taxon>Pseudomonadati</taxon>
        <taxon>Pseudomonadota</taxon>
        <taxon>Alphaproteobacteria</taxon>
        <taxon>Sphingomonadales</taxon>
        <taxon>Sphingomonadaceae</taxon>
        <taxon>Sphingomonas</taxon>
    </lineage>
</organism>
<evidence type="ECO:0000256" key="1">
    <source>
        <dbReference type="ARBA" id="ARBA00006484"/>
    </source>
</evidence>
<sequence>MADQFPQGAALIFGGSGGIGQGVCDAFARAGSAVAIAYHSKRDVAEARCREIEAAGGRATAHQLDARDEDSMRAAFDAVVAAHGRVHTIVWGAGPLVDQVLIAEMTQAQWRRALEIEVFGLFTATKVAIPHFREQGGGSFVHLGSAGDRWWPAMDGLSVAPKAANEALIRGLAKEEGKHNIRANSVLVGVIEAGMFLELQKQGVFDEAWTRDVHGKLCLPRWGKPEDIGAAAVFLASNAANYITGQQLSVSGGFGV</sequence>
<dbReference type="GO" id="GO:0016491">
    <property type="term" value="F:oxidoreductase activity"/>
    <property type="evidence" value="ECO:0007669"/>
    <property type="project" value="UniProtKB-KW"/>
</dbReference>
<dbReference type="Pfam" id="PF13561">
    <property type="entry name" value="adh_short_C2"/>
    <property type="match status" value="1"/>
</dbReference>
<evidence type="ECO:0000313" key="3">
    <source>
        <dbReference type="EMBL" id="SFR90055.1"/>
    </source>
</evidence>
<proteinExistence type="inferred from homology"/>
<dbReference type="Proteomes" id="UP000198824">
    <property type="component" value="Unassembled WGS sequence"/>
</dbReference>
<dbReference type="PRINTS" id="PR00081">
    <property type="entry name" value="GDHRDH"/>
</dbReference>
<dbReference type="PANTHER" id="PTHR24321">
    <property type="entry name" value="DEHYDROGENASES, SHORT CHAIN"/>
    <property type="match status" value="1"/>
</dbReference>
<dbReference type="STRING" id="1166337.SAMN05192580_1689"/>